<dbReference type="EMBL" id="AJTX02000010">
    <property type="protein sequence ID" value="KKI98075.1"/>
    <property type="molecule type" value="Genomic_DNA"/>
</dbReference>
<keyword evidence="6 8" id="KW-1133">Transmembrane helix</keyword>
<dbReference type="InterPro" id="IPR001463">
    <property type="entry name" value="Na/Ala_symport"/>
</dbReference>
<dbReference type="NCBIfam" id="TIGR00835">
    <property type="entry name" value="agcS"/>
    <property type="match status" value="1"/>
</dbReference>
<dbReference type="RefSeq" id="WP_017713215.1">
    <property type="nucleotide sequence ID" value="NZ_KB235939.1"/>
</dbReference>
<feature type="transmembrane region" description="Helical" evidence="8">
    <location>
        <begin position="203"/>
        <end position="221"/>
    </location>
</feature>
<feature type="transmembrane region" description="Helical" evidence="8">
    <location>
        <begin position="362"/>
        <end position="388"/>
    </location>
</feature>
<keyword evidence="3 8" id="KW-0813">Transport</keyword>
<comment type="caution">
    <text evidence="9">The sequence shown here is derived from an EMBL/GenBank/DDBJ whole genome shotgun (WGS) entry which is preliminary data.</text>
</comment>
<feature type="transmembrane region" description="Helical" evidence="8">
    <location>
        <begin position="325"/>
        <end position="342"/>
    </location>
</feature>
<comment type="subcellular location">
    <subcellularLocation>
        <location evidence="1 8">Cell membrane</location>
        <topology evidence="1 8">Multi-pass membrane protein</topology>
    </subcellularLocation>
</comment>
<dbReference type="STRING" id="317619.GCA_000332315_02943"/>
<feature type="transmembrane region" description="Helical" evidence="8">
    <location>
        <begin position="408"/>
        <end position="425"/>
    </location>
</feature>
<protein>
    <submittedName>
        <fullName evidence="9">Alanine glycine permease</fullName>
    </submittedName>
</protein>
<feature type="transmembrane region" description="Helical" evidence="8">
    <location>
        <begin position="29"/>
        <end position="49"/>
    </location>
</feature>
<dbReference type="AlphaFoldDB" id="A0A0M2PN95"/>
<organism evidence="9 10">
    <name type="scientific">Prochlorothrix hollandica PCC 9006 = CALU 1027</name>
    <dbReference type="NCBI Taxonomy" id="317619"/>
    <lineage>
        <taxon>Bacteria</taxon>
        <taxon>Bacillati</taxon>
        <taxon>Cyanobacteriota</taxon>
        <taxon>Cyanophyceae</taxon>
        <taxon>Prochlorotrichales</taxon>
        <taxon>Prochlorotrichaceae</taxon>
        <taxon>Prochlorothrix</taxon>
    </lineage>
</organism>
<dbReference type="PANTHER" id="PTHR30330">
    <property type="entry name" value="AGSS FAMILY TRANSPORTER, SODIUM-ALANINE"/>
    <property type="match status" value="1"/>
</dbReference>
<reference evidence="9" key="1">
    <citation type="submission" date="2012-04" db="EMBL/GenBank/DDBJ databases">
        <authorList>
            <person name="Borisov I.G."/>
            <person name="Ivanikova N.V."/>
            <person name="Pinevich A.V."/>
        </authorList>
    </citation>
    <scope>NUCLEOTIDE SEQUENCE</scope>
    <source>
        <strain evidence="9">CALU 1027</strain>
    </source>
</reference>
<evidence type="ECO:0000256" key="5">
    <source>
        <dbReference type="ARBA" id="ARBA00022692"/>
    </source>
</evidence>
<dbReference type="PRINTS" id="PR00175">
    <property type="entry name" value="NAALASMPORT"/>
</dbReference>
<dbReference type="eggNOG" id="COG1115">
    <property type="taxonomic scope" value="Bacteria"/>
</dbReference>
<evidence type="ECO:0000256" key="7">
    <source>
        <dbReference type="ARBA" id="ARBA00023136"/>
    </source>
</evidence>
<gene>
    <name evidence="9" type="ORF">PROH_20300</name>
</gene>
<keyword evidence="4 8" id="KW-1003">Cell membrane</keyword>
<feature type="transmembrane region" description="Helical" evidence="8">
    <location>
        <begin position="431"/>
        <end position="451"/>
    </location>
</feature>
<keyword evidence="8" id="KW-0769">Symport</keyword>
<proteinExistence type="inferred from homology"/>
<evidence type="ECO:0000256" key="3">
    <source>
        <dbReference type="ARBA" id="ARBA00022448"/>
    </source>
</evidence>
<name>A0A0M2PN95_PROHO</name>
<evidence type="ECO:0000256" key="2">
    <source>
        <dbReference type="ARBA" id="ARBA00009261"/>
    </source>
</evidence>
<dbReference type="Gene3D" id="1.20.1740.10">
    <property type="entry name" value="Amino acid/polyamine transporter I"/>
    <property type="match status" value="1"/>
</dbReference>
<feature type="transmembrane region" description="Helical" evidence="8">
    <location>
        <begin position="165"/>
        <end position="183"/>
    </location>
</feature>
<dbReference type="PANTHER" id="PTHR30330:SF3">
    <property type="entry name" value="TRANSCRIPTIONAL REGULATOR, LRP FAMILY"/>
    <property type="match status" value="1"/>
</dbReference>
<keyword evidence="5 8" id="KW-0812">Transmembrane</keyword>
<accession>A0A0M2PN95</accession>
<sequence>MSVLDRLQGYLSLLSTLFTRLVFVEIGPFPVVVLWLLGGALFATLRMGLINLRGIRHALNILRGRYDSDEEEGEVSHLQALSTALSATVGLGNIAGVAIAIRLGGPGAVLWMTLGGFLGMSTKFIECTLGQKYRVIQPDGTAVGGPMYYLSGGLAALGKPRLGRVLAVIFALCSVGGSLGASSMFQVNQSYGAVAQVLPIPNWLYGLILMLLVALVLVGGIQRVGQVASLLVPAMCLVYALAALWIVGSYGADLPQALGTILQGSIHPQAVVGGAVGVMVQGLRRAVFASEAGIGSAAIAHAAARTREPVREGLVAMLEPLVDSGLICTLTALVLILTGAYTDPSLLDLSGSELTAAAFASVIPWFPVVLAAIVFCFAFSTMIAAGYYGECSWNYLFENGNTAVYKSLLLGSIFIGSISTAKAVVDFSDGMFLLMAVPNLLGVYFLANGVARDLKDYFQRMRSWQSPLVLDPSSQDPV</sequence>
<evidence type="ECO:0000256" key="8">
    <source>
        <dbReference type="RuleBase" id="RU363064"/>
    </source>
</evidence>
<dbReference type="GO" id="GO:0005283">
    <property type="term" value="F:amino acid:sodium symporter activity"/>
    <property type="evidence" value="ECO:0007669"/>
    <property type="project" value="InterPro"/>
</dbReference>
<feature type="transmembrane region" description="Helical" evidence="8">
    <location>
        <begin position="228"/>
        <end position="248"/>
    </location>
</feature>
<evidence type="ECO:0000256" key="6">
    <source>
        <dbReference type="ARBA" id="ARBA00022989"/>
    </source>
</evidence>
<evidence type="ECO:0000256" key="1">
    <source>
        <dbReference type="ARBA" id="ARBA00004651"/>
    </source>
</evidence>
<evidence type="ECO:0000313" key="9">
    <source>
        <dbReference type="EMBL" id="KKI98075.1"/>
    </source>
</evidence>
<evidence type="ECO:0000313" key="10">
    <source>
        <dbReference type="Proteomes" id="UP000034681"/>
    </source>
</evidence>
<evidence type="ECO:0000256" key="4">
    <source>
        <dbReference type="ARBA" id="ARBA00022475"/>
    </source>
</evidence>
<dbReference type="Proteomes" id="UP000034681">
    <property type="component" value="Unassembled WGS sequence"/>
</dbReference>
<dbReference type="OrthoDB" id="9804874at2"/>
<keyword evidence="7 8" id="KW-0472">Membrane</keyword>
<comment type="similarity">
    <text evidence="2 8">Belongs to the alanine or glycine:cation symporter (AGCS) (TC 2.A.25) family.</text>
</comment>
<dbReference type="Pfam" id="PF01235">
    <property type="entry name" value="Na_Ala_symp"/>
    <property type="match status" value="1"/>
</dbReference>
<keyword evidence="10" id="KW-1185">Reference proteome</keyword>
<dbReference type="GO" id="GO:0005886">
    <property type="term" value="C:plasma membrane"/>
    <property type="evidence" value="ECO:0007669"/>
    <property type="project" value="UniProtKB-SubCell"/>
</dbReference>